<gene>
    <name evidence="1" type="ORF">Syun_028122</name>
</gene>
<dbReference type="EMBL" id="JBBNAF010000012">
    <property type="protein sequence ID" value="KAK9093211.1"/>
    <property type="molecule type" value="Genomic_DNA"/>
</dbReference>
<keyword evidence="2" id="KW-1185">Reference proteome</keyword>
<comment type="caution">
    <text evidence="1">The sequence shown here is derived from an EMBL/GenBank/DDBJ whole genome shotgun (WGS) entry which is preliminary data.</text>
</comment>
<evidence type="ECO:0000313" key="1">
    <source>
        <dbReference type="EMBL" id="KAK9093211.1"/>
    </source>
</evidence>
<name>A0AAP0HQU7_9MAGN</name>
<dbReference type="InterPro" id="IPR029063">
    <property type="entry name" value="SAM-dependent_MTases_sf"/>
</dbReference>
<dbReference type="Proteomes" id="UP001420932">
    <property type="component" value="Unassembled WGS sequence"/>
</dbReference>
<dbReference type="SUPFAM" id="SSF53335">
    <property type="entry name" value="S-adenosyl-L-methionine-dependent methyltransferases"/>
    <property type="match status" value="1"/>
</dbReference>
<organism evidence="1 2">
    <name type="scientific">Stephania yunnanensis</name>
    <dbReference type="NCBI Taxonomy" id="152371"/>
    <lineage>
        <taxon>Eukaryota</taxon>
        <taxon>Viridiplantae</taxon>
        <taxon>Streptophyta</taxon>
        <taxon>Embryophyta</taxon>
        <taxon>Tracheophyta</taxon>
        <taxon>Spermatophyta</taxon>
        <taxon>Magnoliopsida</taxon>
        <taxon>Ranunculales</taxon>
        <taxon>Menispermaceae</taxon>
        <taxon>Menispermoideae</taxon>
        <taxon>Cissampelideae</taxon>
        <taxon>Stephania</taxon>
    </lineage>
</organism>
<accession>A0AAP0HQU7</accession>
<proteinExistence type="predicted"/>
<reference evidence="1 2" key="1">
    <citation type="submission" date="2024-01" db="EMBL/GenBank/DDBJ databases">
        <title>Genome assemblies of Stephania.</title>
        <authorList>
            <person name="Yang L."/>
        </authorList>
    </citation>
    <scope>NUCLEOTIDE SEQUENCE [LARGE SCALE GENOMIC DNA]</scope>
    <source>
        <strain evidence="1">YNDBR</strain>
        <tissue evidence="1">Leaf</tissue>
    </source>
</reference>
<sequence length="157" mass="17823">MARFERTIMYMVHINLLTQIAHDQDGEINKYGLISTSKLLLKSSNCYNNNKSLAAFVTTMTNPDELFMCGRLVGSLGGSKSCWELCQRKTVYEKMEKDEKWSKSSDGMHDHTINMVQALVDGLRREQVIDRSVKTLIDVGGNTGIASKEIYYVFSRI</sequence>
<dbReference type="AlphaFoldDB" id="A0AAP0HQU7"/>
<protein>
    <recommendedName>
        <fullName evidence="3">O-methyltransferase domain-containing protein</fullName>
    </recommendedName>
</protein>
<evidence type="ECO:0000313" key="2">
    <source>
        <dbReference type="Proteomes" id="UP001420932"/>
    </source>
</evidence>
<dbReference type="Gene3D" id="3.40.50.150">
    <property type="entry name" value="Vaccinia Virus protein VP39"/>
    <property type="match status" value="1"/>
</dbReference>
<evidence type="ECO:0008006" key="3">
    <source>
        <dbReference type="Google" id="ProtNLM"/>
    </source>
</evidence>